<evidence type="ECO:0000313" key="3">
    <source>
        <dbReference type="RefSeq" id="XP_018086934.1"/>
    </source>
</evidence>
<feature type="compositionally biased region" description="Low complexity" evidence="1">
    <location>
        <begin position="12"/>
        <end position="26"/>
    </location>
</feature>
<dbReference type="STRING" id="8355.A0A1L8FCD1"/>
<dbReference type="OrthoDB" id="9949430at2759"/>
<sequence length="436" mass="48372">MMEDTESSGLHSSYDSITSVGSGSSSNREDTDYVDFDIFFSDDMEEGRKDEEDYGKVTMIPNSRMSSADHPVLIRLENEYQARRSLWQQRSGQYPEEIVGRISCPSQNNPTSRHTPVGSTRQLPQQKLFVCSEEANIEAPHGLKRQWKREAEMSSDWWQENNVPMTEGDKIFAQKCRELQGFIKPLTNLLNGLKKGRYDKGLSSFQQSVAMDRIQRIVGVLQKPQMGERYLATLLQVEMMLKIWFPGVTSSSSSSSSSSDFDMEEPLYKMAKHPDASSGAASSCQSKEFPSPSNTYVAKPAGNPAASHLDSNFTCCKERGQVVGELPTMNLSWMHTAPICNPSLSQADLHHLNSALGQNVFGPNANNYGIILFLHNDLATSSPLPRSNSAVLEEKLASVISQHLGGEETRVERPLRCKSAPTVAPFSVRPGLVDHS</sequence>
<keyword evidence="2" id="KW-1185">Reference proteome</keyword>
<gene>
    <name evidence="3 4" type="primary">LOC108699397</name>
</gene>
<dbReference type="OMA" id="PLRCKSA"/>
<dbReference type="AlphaFoldDB" id="A0A1L8FCD1"/>
<evidence type="ECO:0000256" key="1">
    <source>
        <dbReference type="SAM" id="MobiDB-lite"/>
    </source>
</evidence>
<dbReference type="GO" id="GO:0045892">
    <property type="term" value="P:negative regulation of DNA-templated transcription"/>
    <property type="evidence" value="ECO:0000318"/>
    <property type="project" value="GO_Central"/>
</dbReference>
<dbReference type="Bgee" id="108699397">
    <property type="expression patterns" value="Expressed in internal ear and 18 other cell types or tissues"/>
</dbReference>
<dbReference type="RefSeq" id="XP_018086934.1">
    <property type="nucleotide sequence ID" value="XM_018231445.2"/>
</dbReference>
<feature type="compositionally biased region" description="Polar residues" evidence="1">
    <location>
        <begin position="104"/>
        <end position="120"/>
    </location>
</feature>
<protein>
    <submittedName>
        <fullName evidence="3 4">Circadian-associated transcriptional repressor</fullName>
    </submittedName>
</protein>
<dbReference type="GO" id="GO:0005634">
    <property type="term" value="C:nucleus"/>
    <property type="evidence" value="ECO:0000318"/>
    <property type="project" value="GO_Central"/>
</dbReference>
<name>A0A1L8FCD1_XENLA</name>
<feature type="region of interest" description="Disordered" evidence="1">
    <location>
        <begin position="1"/>
        <end position="29"/>
    </location>
</feature>
<accession>A0A1L8FCD1</accession>
<dbReference type="CTD" id="108699397"/>
<dbReference type="KEGG" id="xla:108699397"/>
<evidence type="ECO:0000313" key="2">
    <source>
        <dbReference type="Proteomes" id="UP000186698"/>
    </source>
</evidence>
<dbReference type="InterPro" id="IPR031373">
    <property type="entry name" value="Ciart"/>
</dbReference>
<dbReference type="PANTHER" id="PTHR35441:SF1">
    <property type="entry name" value="CIRCADIAN-ASSOCIATED TRANSCRIPTIONAL REPRESSOR"/>
    <property type="match status" value="1"/>
</dbReference>
<dbReference type="Pfam" id="PF15673">
    <property type="entry name" value="Ciart"/>
    <property type="match status" value="1"/>
</dbReference>
<dbReference type="PANTHER" id="PTHR35441">
    <property type="entry name" value="CIRCADIAN-ASSOCIATED TRANSCRIPTIONAL REPRESSOR"/>
    <property type="match status" value="1"/>
</dbReference>
<dbReference type="GeneID" id="108699397"/>
<reference evidence="3 4" key="1">
    <citation type="submission" date="2022-04" db="UniProtKB">
        <authorList>
            <consortium name="RefSeq"/>
        </authorList>
    </citation>
    <scope>IDENTIFICATION</scope>
    <source>
        <strain evidence="3 4">J_2021</strain>
        <tissue evidence="3 4">Erythrocytes</tissue>
    </source>
</reference>
<dbReference type="PaxDb" id="8355-A0A1L8FCD1"/>
<dbReference type="GO" id="GO:0032922">
    <property type="term" value="P:circadian regulation of gene expression"/>
    <property type="evidence" value="ECO:0000318"/>
    <property type="project" value="GO_Central"/>
</dbReference>
<dbReference type="Proteomes" id="UP000186698">
    <property type="component" value="Chromosome 8L"/>
</dbReference>
<proteinExistence type="predicted"/>
<dbReference type="RefSeq" id="XP_018086935.1">
    <property type="nucleotide sequence ID" value="XM_018231446.2"/>
</dbReference>
<feature type="region of interest" description="Disordered" evidence="1">
    <location>
        <begin position="101"/>
        <end position="120"/>
    </location>
</feature>
<organism evidence="4">
    <name type="scientific">Xenopus laevis</name>
    <name type="common">African clawed frog</name>
    <dbReference type="NCBI Taxonomy" id="8355"/>
    <lineage>
        <taxon>Eukaryota</taxon>
        <taxon>Metazoa</taxon>
        <taxon>Chordata</taxon>
        <taxon>Craniata</taxon>
        <taxon>Vertebrata</taxon>
        <taxon>Euteleostomi</taxon>
        <taxon>Amphibia</taxon>
        <taxon>Batrachia</taxon>
        <taxon>Anura</taxon>
        <taxon>Pipoidea</taxon>
        <taxon>Pipidae</taxon>
        <taxon>Xenopodinae</taxon>
        <taxon>Xenopus</taxon>
        <taxon>Xenopus</taxon>
    </lineage>
</organism>
<dbReference type="GO" id="GO:0000978">
    <property type="term" value="F:RNA polymerase II cis-regulatory region sequence-specific DNA binding"/>
    <property type="evidence" value="ECO:0000318"/>
    <property type="project" value="GO_Central"/>
</dbReference>
<evidence type="ECO:0000313" key="4">
    <source>
        <dbReference type="RefSeq" id="XP_018086935.1"/>
    </source>
</evidence>